<feature type="region of interest" description="Disordered" evidence="8">
    <location>
        <begin position="2026"/>
        <end position="2151"/>
    </location>
</feature>
<evidence type="ECO:0000259" key="9">
    <source>
        <dbReference type="PROSITE" id="PS50157"/>
    </source>
</evidence>
<feature type="compositionally biased region" description="Basic and acidic residues" evidence="8">
    <location>
        <begin position="2535"/>
        <end position="2544"/>
    </location>
</feature>
<evidence type="ECO:0000256" key="2">
    <source>
        <dbReference type="ARBA" id="ARBA00022723"/>
    </source>
</evidence>
<feature type="compositionally biased region" description="Polar residues" evidence="8">
    <location>
        <begin position="2100"/>
        <end position="2119"/>
    </location>
</feature>
<comment type="subcellular location">
    <subcellularLocation>
        <location evidence="1">Nucleus</location>
    </subcellularLocation>
</comment>
<feature type="compositionally biased region" description="Basic and acidic residues" evidence="8">
    <location>
        <begin position="3615"/>
        <end position="3629"/>
    </location>
</feature>
<feature type="region of interest" description="Disordered" evidence="8">
    <location>
        <begin position="101"/>
        <end position="168"/>
    </location>
</feature>
<feature type="compositionally biased region" description="Low complexity" evidence="8">
    <location>
        <begin position="901"/>
        <end position="911"/>
    </location>
</feature>
<feature type="compositionally biased region" description="Basic residues" evidence="8">
    <location>
        <begin position="3465"/>
        <end position="3479"/>
    </location>
</feature>
<evidence type="ECO:0000256" key="4">
    <source>
        <dbReference type="ARBA" id="ARBA00022771"/>
    </source>
</evidence>
<feature type="compositionally biased region" description="Basic and acidic residues" evidence="8">
    <location>
        <begin position="2552"/>
        <end position="2577"/>
    </location>
</feature>
<feature type="region of interest" description="Disordered" evidence="8">
    <location>
        <begin position="3538"/>
        <end position="3559"/>
    </location>
</feature>
<keyword evidence="6" id="KW-0539">Nucleus</keyword>
<organism evidence="10 11">
    <name type="scientific">Brenthis ino</name>
    <name type="common">lesser marbled fritillary</name>
    <dbReference type="NCBI Taxonomy" id="405034"/>
    <lineage>
        <taxon>Eukaryota</taxon>
        <taxon>Metazoa</taxon>
        <taxon>Ecdysozoa</taxon>
        <taxon>Arthropoda</taxon>
        <taxon>Hexapoda</taxon>
        <taxon>Insecta</taxon>
        <taxon>Pterygota</taxon>
        <taxon>Neoptera</taxon>
        <taxon>Endopterygota</taxon>
        <taxon>Lepidoptera</taxon>
        <taxon>Glossata</taxon>
        <taxon>Ditrysia</taxon>
        <taxon>Papilionoidea</taxon>
        <taxon>Nymphalidae</taxon>
        <taxon>Heliconiinae</taxon>
        <taxon>Argynnini</taxon>
        <taxon>Brenthis</taxon>
    </lineage>
</organism>
<feature type="non-terminal residue" evidence="10">
    <location>
        <position position="3973"/>
    </location>
</feature>
<dbReference type="InterPro" id="IPR027756">
    <property type="entry name" value="Ovo-like"/>
</dbReference>
<feature type="compositionally biased region" description="Polar residues" evidence="8">
    <location>
        <begin position="2932"/>
        <end position="2944"/>
    </location>
</feature>
<feature type="compositionally biased region" description="Low complexity" evidence="8">
    <location>
        <begin position="1879"/>
        <end position="1896"/>
    </location>
</feature>
<feature type="region of interest" description="Disordered" evidence="8">
    <location>
        <begin position="3610"/>
        <end position="3921"/>
    </location>
</feature>
<feature type="compositionally biased region" description="Basic and acidic residues" evidence="8">
    <location>
        <begin position="3749"/>
        <end position="3765"/>
    </location>
</feature>
<keyword evidence="11" id="KW-1185">Reference proteome</keyword>
<evidence type="ECO:0000256" key="1">
    <source>
        <dbReference type="ARBA" id="ARBA00004123"/>
    </source>
</evidence>
<feature type="compositionally biased region" description="Polar residues" evidence="8">
    <location>
        <begin position="2043"/>
        <end position="2055"/>
    </location>
</feature>
<dbReference type="GO" id="GO:0000981">
    <property type="term" value="F:DNA-binding transcription factor activity, RNA polymerase II-specific"/>
    <property type="evidence" value="ECO:0007669"/>
    <property type="project" value="TreeGrafter"/>
</dbReference>
<evidence type="ECO:0000313" key="10">
    <source>
        <dbReference type="EMBL" id="CAH0716731.1"/>
    </source>
</evidence>
<dbReference type="Proteomes" id="UP000838878">
    <property type="component" value="Chromosome 11"/>
</dbReference>
<feature type="region of interest" description="Disordered" evidence="8">
    <location>
        <begin position="2304"/>
        <end position="2339"/>
    </location>
</feature>
<feature type="compositionally biased region" description="Basic and acidic residues" evidence="8">
    <location>
        <begin position="834"/>
        <end position="848"/>
    </location>
</feature>
<dbReference type="PANTHER" id="PTHR10032:SF271">
    <property type="entry name" value="RH12261P-RELATED"/>
    <property type="match status" value="1"/>
</dbReference>
<dbReference type="InterPro" id="IPR013087">
    <property type="entry name" value="Znf_C2H2_type"/>
</dbReference>
<evidence type="ECO:0000313" key="11">
    <source>
        <dbReference type="Proteomes" id="UP000838878"/>
    </source>
</evidence>
<feature type="compositionally biased region" description="Basic residues" evidence="8">
    <location>
        <begin position="2675"/>
        <end position="2692"/>
    </location>
</feature>
<feature type="compositionally biased region" description="Basic and acidic residues" evidence="8">
    <location>
        <begin position="1230"/>
        <end position="1249"/>
    </location>
</feature>
<feature type="compositionally biased region" description="Basic residues" evidence="8">
    <location>
        <begin position="852"/>
        <end position="862"/>
    </location>
</feature>
<proteinExistence type="predicted"/>
<feature type="compositionally biased region" description="Polar residues" evidence="8">
    <location>
        <begin position="2136"/>
        <end position="2146"/>
    </location>
</feature>
<keyword evidence="5" id="KW-0862">Zinc</keyword>
<sequence>MPSLAGSGAHCTHRPEQTNCKKYFDSWPPRGGATCGPVYNRGRALCAAPRIPLSLPDGLLTFDRDKHDVEQSFDPDPFASDDCLDDFSPDHPFLLTPIEELNTMSTGEDEPSSGLNGRLRPRKSNIPSPQSAKITRKLDTKPNDKPKRITPSKVTPTKPDDLTNKSDSPSPQILCPYCDKIFYAKQAVSKHIRRTHLSSSKQDNSINCLFCNHNEGDGNDIIRHMVDNHPNQYFACYDCHTRFPSTTELAEHKLNVCEKQKLPYRNKLRQKTPKKGQKAQNANGRNDFGNDDKNFTAEHGFNRIVISCELKPSHPNDPADIEDNITTNLILPPSKTSGNATVIEKNAVILLDDLQWNKRVPPNFSFHNTDADQILSRLGVVHRSPRAGESNRREWFKNMDESNQKFEKCFDTSFYSKVASNVQENLTKFLDGTFNFNPDPENTIKTRKAKNSVPINTVEGFPILLTCEQFNRNIFDAYMPRAIAPKHKWKWDSLENDKSLMSPEQLKRDSHTNNCIITLVSSLDIWTQLCMRRKFEKKFSLPSIEKKTEKQNIIGKELKEILESRELPTSFSQVVKYTEPQVPARESLDFPSSLGLVPNKPSYDLKPAVLSGEWVRPRCYVCCACGAQTRDSKALSSHISNHHPNAQIQHYEIVGEVLLNSDILKHLYVPPSQMNNRTRPLRGFRECTKCKKSITLEDLHQHMLDCAGDTPTVRRKCRYRPFGMRKRRPRLPDNTIRKKIRKDIRSRHTRKNHMRPRQKIRSEVGDAETIRKMLADLPAKRHRVMVNPLNPILRPRRKLNKQRNKLVMKKRMIDEVKKKTQNNDSSLVSNNVSDDPKRGFLDQSDHKINKTSVKRVASKILRHKDSFNKKTSINRSRRKGVPTKELGTVAGSNTPSDGEGNMQNQQSSMENNSDRININDGSYNKREQSNNNNGSNNNGNQQPGSSGQNNSSENSSNPSQNVPLKHSIERLTACPDTQDKSVQFHYAFLVQQECNGTGQHMTHNTSEERMLFENEAIVTKLDKPPLHFGHQEIMDTQMFNKSKLNKRKGLNDCIAMLKNKLVEPNIGTPPGRVSVQCGTDEPLDPEPVVIERRHSTTDSKFDTAQRSLQMHYPNKTLQDTLQNYDMGSRVTRRSCNVRQEQALKDMQANNDYIQGKLLHDNQLYAVQKNNEQYTRREPIRRRSVVLPEDLLLQHSMNVDILTGKNFRGFPEYSYPNNIKSITPPRPPTRRSRDARSRSRSKVTKEKPSRDASLVSTPRTRRNSRRKIESTTTSATPTPTRRLSEKQIEHTNVGGSLITTENVALGYPRITMTDDRISVIENQILPTHNFPDEQAYHNARVYQNPPTIQYPNEADIRPLHYNMHIEPTITAPLDLSSKLSRSEGQKAIVQYVTEPQYCAVPYDNYETLDLSNRHSVQLHEKVPQINTDDVVDLRVKYTSHPTHLPCFTPVPADIVSNRVEDNIADLSIRQSCITQDDYYPTDLSVKRSYPTVHLYEKHGIQDNGSDINMIQDLSRPMMQVQHMCTSIVGSLQLVNEQPTDLSSRRNENSSNPLTICMTERQPINLNICTNTTDLRNEDIPADLSARNKERRHRIYVDSQGTEFYEEIVVNNETGSIHNANDAHLSINCMDAEQTIHYNSSPRINCSRSTIMTYSEHSNTIDDTQNISTSNLISPTAATCNVATCNEIVYRHSEVPLSLTINKIPEPRAGQRDTVTNPIVYEPSQANYIMTNSAQYNTGGNLNTNSAQNTSTALTITVENRESVNTIQSSTSPISQKTCNDDVIIQNEEVITDSKKYVPIRKSPVPSTIHKLESDKKSTESVQAEVNKTTLDQDPETARKIAMLPKELVEILGTMPIDHRNQLLNVLPQYVSTSTSSVLPNNKANSKSSSCNSPNVKSSIQINDDLEKDHKTDITSDDGRPLITNTMAMSPTTVSSSILLTPPTPQLPERHMIQSQENADLISSKYRTNSRRSADGQIPVRNIDTDKSKAVSNLSLSIKNIVKMDEIDTKDRIIDLTVDEFSPEDSEVYYNPDPSNHTIPIPNSMKPNAQKSNNDKTASLRAVRIKAPSERQRSILSENTSFKKHTDNVPNISEEKQKPRTSETSNPMAIQQAEISSTQHRTVAGLSPISPTLDPSPKENNSTRNVQENIEKDTLAKSDNDIRYSMTEKQNIVTSSLTKDVDNNLKNSKVLAKVNTPKVSTEIVNVSSSKKNDTETEFCTESSSISTQSAIDASQSKTKAILETSNDKSTIEDEDSEDDVTLATIVKKKNRECNVTVEINNIQLERKKKKTKKTKKAEQINDAHVLQQNQNDIVTEDDKPSVAETDLSIDSSEGSTKNKDFEVTDDTNEKITILKKKSKKGRRTNNFGATKYIERQDQIYQTIAEKEVDKENTVSSDIVNSKETIEEPVKEKCTSDSDSNRSIVTNKNLIRDKEMSAKKEKVKKSIEFSSDCNSTKNLVIDKKSEKSTVPDKNEHETSLSLASNISCNASNTPCNSDAVTNEAIADKELKIRNNVEKLELNEDSNMTKNLKVNLPKIQDDLNKSEDPLPSQKNIMKDKNDEELTENPLEKPKINDREDSNTTPLRRSRRGKSLFIDSTSIMNENVVNSENTTEHKAPLTKKQLIFSKLLLDEENHNKNSKTSSQDKQLKNTLPDTYNKALTSDSEVERETFHEDKKGNKRKKSPQLKRKCKRKKSLIILQAPEDTDVESVNVPTSEKSPNLATENIVSTSHTTSYQKHDFLDKKSVEIDKTFVNRDPRLEASLLIQKASSTEKRKSSSPVTFDLVPSFKPKKSKPNDEVSSTQSTTLEKAAESEMKSVNIKQGATAIVVSRSTPCYNKPAARRARSKSVVVKSSGADLYDPYDIDLEDMVEKTEPFVRKETSKIEFKSFKSSFVSKAKKLTKTAPSAIIDILPSNLADIALSTVDASIEKDNSITETGQPTSGFVNTSVGSTKDSSSDSDESSKSDVPLKKYVEEKERKLLEEVNKTKRQQESKDSTVENEKSDKLCDKSKSRKKITRAQSINNKEETASLKQDTEEELRSEQFMESFGFFSERKPRKSNLLATKKISETFHIIANESDDVYFSSKDKVCKKTNDSKKEEDTKGPISPIKKAAKRGRKKKSLPPEPSFCHICKKAFRRSDNYLRHQMTLIHISRLSEVELKFKTVKIEEEPNYLIAYKQQLDRLKVLQNKIAKRKKNCLSTADIILPTLEEILADVKRTIREQQLSRRGLSRDQALFIDCCTMLKESHTNDQAPVNKRIRNCNSFNCAQTCQEELALLERSISDDRCDIKCDDVDSITAKNILESEEVRNLEKDLISNLKEANGLKGPLSNVHFKSSEEYTSVDEEAVNYNDESQKTKSKRQIEVKDKMYPDVVENIDMFEDKFDKIKRKCRSQAAAAKQIQSRVESNISHKNLKKIEKKKGKRRSKKCHSTVPTKGALKGFDGFKVSILTSDINMSAIVSSVGNSFKKKKKTSSKRKRERKSSDVSSKCDSDHRSKDTPQKKVDVYEFMDTEDTELFEFRPSTLMERFKSISNKEIPSTSKAVVNQDDLAEASSESGSDGDDFVYMSDDYVCSDDETENSMLSCELGHKKTVSPLKRKDAIEKNAVMGKIFKHNAVRSERRSPKRRETPKPKANLDQLFDSLLQEEPKTSLPAKNNDALPKNKDAVPLQTYNTPASPKPDTIKSKYDSPSSASHNSKQETKNILEKSALPDSSNYPSTSSSSKKRKSITPPRKLDLNLISTTIEYAVLDSNRKDVKKSETGNERRHSSLHSDMATKYDIDLSDDEDDYFSADEDVNASPQSDHYQKHKSREKTHKEKEKPYANKKEIEKPEVAERSEPTDQTSDDAGVARQRARRKCTVGKQNVLAETWSSESEPDGAPQRANSAESVIGGGRKKRSRKKDMSCSRKASRQPKRPETERVARPRAAYYWSEGEDEQEHPQQHGWIVGDSHKKLVTMLAHAKGRKRHDDKRQVLE</sequence>
<feature type="compositionally biased region" description="Basic and acidic residues" evidence="8">
    <location>
        <begin position="2980"/>
        <end position="3008"/>
    </location>
</feature>
<protein>
    <recommendedName>
        <fullName evidence="9">C2H2-type domain-containing protein</fullName>
    </recommendedName>
</protein>
<dbReference type="GO" id="GO:0008270">
    <property type="term" value="F:zinc ion binding"/>
    <property type="evidence" value="ECO:0007669"/>
    <property type="project" value="UniProtKB-KW"/>
</dbReference>
<dbReference type="Pfam" id="PF00096">
    <property type="entry name" value="zf-C2H2"/>
    <property type="match status" value="1"/>
</dbReference>
<feature type="compositionally biased region" description="Basic residues" evidence="8">
    <location>
        <begin position="265"/>
        <end position="277"/>
    </location>
</feature>
<dbReference type="SMART" id="SM00355">
    <property type="entry name" value="ZnF_C2H2"/>
    <property type="match status" value="5"/>
</dbReference>
<feature type="compositionally biased region" description="Basic residues" evidence="8">
    <location>
        <begin position="3109"/>
        <end position="3119"/>
    </location>
</feature>
<feature type="compositionally biased region" description="Polar residues" evidence="8">
    <location>
        <begin position="2637"/>
        <end position="2661"/>
    </location>
</feature>
<keyword evidence="2" id="KW-0479">Metal-binding</keyword>
<feature type="domain" description="C2H2-type" evidence="9">
    <location>
        <begin position="3125"/>
        <end position="3154"/>
    </location>
</feature>
<feature type="region of interest" description="Disordered" evidence="8">
    <location>
        <begin position="2980"/>
        <end position="3036"/>
    </location>
</feature>
<dbReference type="GO" id="GO:0000978">
    <property type="term" value="F:RNA polymerase II cis-regulatory region sequence-specific DNA binding"/>
    <property type="evidence" value="ECO:0007669"/>
    <property type="project" value="TreeGrafter"/>
</dbReference>
<dbReference type="PANTHER" id="PTHR10032">
    <property type="entry name" value="ZINC FINGER PROTEIN WITH KRAB AND SCAN DOMAINS"/>
    <property type="match status" value="1"/>
</dbReference>
<feature type="region of interest" description="Disordered" evidence="8">
    <location>
        <begin position="265"/>
        <end position="293"/>
    </location>
</feature>
<feature type="compositionally biased region" description="Basic and acidic residues" evidence="8">
    <location>
        <begin position="3812"/>
        <end position="3837"/>
    </location>
</feature>
<feature type="compositionally biased region" description="Low complexity" evidence="8">
    <location>
        <begin position="929"/>
        <end position="961"/>
    </location>
</feature>
<feature type="domain" description="C2H2-type" evidence="9">
    <location>
        <begin position="173"/>
        <end position="201"/>
    </location>
</feature>
<keyword evidence="3" id="KW-0677">Repeat</keyword>
<feature type="compositionally biased region" description="Low complexity" evidence="8">
    <location>
        <begin position="3709"/>
        <end position="3720"/>
    </location>
</feature>
<name>A0A8J9Y7Y5_9NEOP</name>
<feature type="compositionally biased region" description="Basic and acidic residues" evidence="8">
    <location>
        <begin position="136"/>
        <end position="147"/>
    </location>
</feature>
<dbReference type="GO" id="GO:0005634">
    <property type="term" value="C:nucleus"/>
    <property type="evidence" value="ECO:0007669"/>
    <property type="project" value="UniProtKB-SubCell"/>
</dbReference>
<feature type="region of interest" description="Disordered" evidence="8">
    <location>
        <begin position="1214"/>
        <end position="1281"/>
    </location>
</feature>
<feature type="region of interest" description="Disordered" evidence="8">
    <location>
        <begin position="2766"/>
        <end position="2813"/>
    </location>
</feature>
<gene>
    <name evidence="10" type="ORF">BINO364_LOCUS3432</name>
</gene>
<feature type="compositionally biased region" description="Low complexity" evidence="8">
    <location>
        <begin position="1269"/>
        <end position="1279"/>
    </location>
</feature>
<dbReference type="PROSITE" id="PS00028">
    <property type="entry name" value="ZINC_FINGER_C2H2_1"/>
    <property type="match status" value="2"/>
</dbReference>
<accession>A0A8J9Y7Y5</accession>
<evidence type="ECO:0000256" key="6">
    <source>
        <dbReference type="ARBA" id="ARBA00023242"/>
    </source>
</evidence>
<feature type="compositionally biased region" description="Low complexity" evidence="8">
    <location>
        <begin position="822"/>
        <end position="833"/>
    </location>
</feature>
<dbReference type="PROSITE" id="PS50157">
    <property type="entry name" value="ZINC_FINGER_C2H2_2"/>
    <property type="match status" value="2"/>
</dbReference>
<feature type="region of interest" description="Disordered" evidence="8">
    <location>
        <begin position="2633"/>
        <end position="2692"/>
    </location>
</feature>
<dbReference type="OrthoDB" id="6382392at2759"/>
<dbReference type="EMBL" id="OV170231">
    <property type="protein sequence ID" value="CAH0716731.1"/>
    <property type="molecule type" value="Genomic_DNA"/>
</dbReference>
<reference evidence="10" key="1">
    <citation type="submission" date="2021-12" db="EMBL/GenBank/DDBJ databases">
        <authorList>
            <person name="Martin H S."/>
        </authorList>
    </citation>
    <scope>NUCLEOTIDE SEQUENCE</scope>
</reference>
<evidence type="ECO:0000256" key="7">
    <source>
        <dbReference type="PROSITE-ProRule" id="PRU00042"/>
    </source>
</evidence>
<feature type="compositionally biased region" description="Basic and acidic residues" evidence="8">
    <location>
        <begin position="3480"/>
        <end position="3497"/>
    </location>
</feature>
<feature type="region of interest" description="Disordered" evidence="8">
    <location>
        <begin position="2930"/>
        <end position="2967"/>
    </location>
</feature>
<feature type="compositionally biased region" description="Polar residues" evidence="8">
    <location>
        <begin position="2796"/>
        <end position="2805"/>
    </location>
</feature>
<evidence type="ECO:0000256" key="5">
    <source>
        <dbReference type="ARBA" id="ARBA00022833"/>
    </source>
</evidence>
<evidence type="ECO:0000256" key="8">
    <source>
        <dbReference type="SAM" id="MobiDB-lite"/>
    </source>
</evidence>
<keyword evidence="4 7" id="KW-0863">Zinc-finger</keyword>
<feature type="region of interest" description="Disordered" evidence="8">
    <location>
        <begin position="1873"/>
        <end position="1896"/>
    </location>
</feature>
<feature type="region of interest" description="Disordered" evidence="8">
    <location>
        <begin position="3463"/>
        <end position="3497"/>
    </location>
</feature>
<feature type="compositionally biased region" description="Basic and acidic residues" evidence="8">
    <location>
        <begin position="2663"/>
        <end position="2674"/>
    </location>
</feature>
<feature type="region of interest" description="Disordered" evidence="8">
    <location>
        <begin position="2532"/>
        <end position="2588"/>
    </location>
</feature>
<evidence type="ECO:0000256" key="3">
    <source>
        <dbReference type="ARBA" id="ARBA00022737"/>
    </source>
</evidence>
<feature type="compositionally biased region" description="Basic and acidic residues" evidence="8">
    <location>
        <begin position="3091"/>
        <end position="3101"/>
    </location>
</feature>
<feature type="region of interest" description="Disordered" evidence="8">
    <location>
        <begin position="3091"/>
        <end position="3122"/>
    </location>
</feature>
<feature type="compositionally biased region" description="Acidic residues" evidence="8">
    <location>
        <begin position="3779"/>
        <end position="3794"/>
    </location>
</feature>
<feature type="region of interest" description="Disordered" evidence="8">
    <location>
        <begin position="813"/>
        <end position="962"/>
    </location>
</feature>